<protein>
    <submittedName>
        <fullName evidence="2">Uncharacterized protein</fullName>
    </submittedName>
</protein>
<evidence type="ECO:0000313" key="1">
    <source>
        <dbReference type="Proteomes" id="UP000887565"/>
    </source>
</evidence>
<organism evidence="1 2">
    <name type="scientific">Romanomermis culicivorax</name>
    <name type="common">Nematode worm</name>
    <dbReference type="NCBI Taxonomy" id="13658"/>
    <lineage>
        <taxon>Eukaryota</taxon>
        <taxon>Metazoa</taxon>
        <taxon>Ecdysozoa</taxon>
        <taxon>Nematoda</taxon>
        <taxon>Enoplea</taxon>
        <taxon>Dorylaimia</taxon>
        <taxon>Mermithida</taxon>
        <taxon>Mermithoidea</taxon>
        <taxon>Mermithidae</taxon>
        <taxon>Romanomermis</taxon>
    </lineage>
</organism>
<dbReference type="AlphaFoldDB" id="A0A915IRL3"/>
<keyword evidence="1" id="KW-1185">Reference proteome</keyword>
<evidence type="ECO:0000313" key="2">
    <source>
        <dbReference type="WBParaSite" id="nRc.2.0.1.t16662-RA"/>
    </source>
</evidence>
<accession>A0A915IRL3</accession>
<sequence length="62" mass="7240">MNFNLIVNDPFSTYGPPETWPIYEMKFDHQIAKMPALMPLYSLPNHHQWMNAVRGTMPLVAH</sequence>
<name>A0A915IRL3_ROMCU</name>
<dbReference type="Proteomes" id="UP000887565">
    <property type="component" value="Unplaced"/>
</dbReference>
<reference evidence="2" key="1">
    <citation type="submission" date="2022-11" db="UniProtKB">
        <authorList>
            <consortium name="WormBaseParasite"/>
        </authorList>
    </citation>
    <scope>IDENTIFICATION</scope>
</reference>
<dbReference type="WBParaSite" id="nRc.2.0.1.t16662-RA">
    <property type="protein sequence ID" value="nRc.2.0.1.t16662-RA"/>
    <property type="gene ID" value="nRc.2.0.1.g16662"/>
</dbReference>
<proteinExistence type="predicted"/>